<reference evidence="2" key="1">
    <citation type="journal article" date="2013" name="Science">
        <title>The Amborella genome and the evolution of flowering plants.</title>
        <authorList>
            <consortium name="Amborella Genome Project"/>
        </authorList>
    </citation>
    <scope>NUCLEOTIDE SEQUENCE [LARGE SCALE GENOMIC DNA]</scope>
</reference>
<evidence type="ECO:0000313" key="1">
    <source>
        <dbReference type="EMBL" id="ERN12970.1"/>
    </source>
</evidence>
<dbReference type="Gramene" id="ERN12970">
    <property type="protein sequence ID" value="ERN12970"/>
    <property type="gene ID" value="AMTR_s00040p00032200"/>
</dbReference>
<accession>W1PZF7</accession>
<keyword evidence="2" id="KW-1185">Reference proteome</keyword>
<name>W1PZF7_AMBTC</name>
<dbReference type="AlphaFoldDB" id="W1PZF7"/>
<gene>
    <name evidence="1" type="ORF">AMTR_s00040p00032200</name>
</gene>
<organism evidence="1 2">
    <name type="scientific">Amborella trichopoda</name>
    <dbReference type="NCBI Taxonomy" id="13333"/>
    <lineage>
        <taxon>Eukaryota</taxon>
        <taxon>Viridiplantae</taxon>
        <taxon>Streptophyta</taxon>
        <taxon>Embryophyta</taxon>
        <taxon>Tracheophyta</taxon>
        <taxon>Spermatophyta</taxon>
        <taxon>Magnoliopsida</taxon>
        <taxon>Amborellales</taxon>
        <taxon>Amborellaceae</taxon>
        <taxon>Amborella</taxon>
    </lineage>
</organism>
<dbReference type="EMBL" id="KI392591">
    <property type="protein sequence ID" value="ERN12970.1"/>
    <property type="molecule type" value="Genomic_DNA"/>
</dbReference>
<dbReference type="Proteomes" id="UP000017836">
    <property type="component" value="Unassembled WGS sequence"/>
</dbReference>
<dbReference type="HOGENOM" id="CLU_1878208_0_0_1"/>
<proteinExistence type="predicted"/>
<evidence type="ECO:0000313" key="2">
    <source>
        <dbReference type="Proteomes" id="UP000017836"/>
    </source>
</evidence>
<sequence length="136" mass="15862">MAPDRISSLCDEIFRKFSLCCLSEKQAELQFYRSLSKRWTNVWVSTPILNIKNDTNPIQKSKLNWFLIVVWALILHTESIHGFRIHGILPPNHLDRWVHCLSRKGLQELVIEFDSEINEPKSCITKSTVPFSYAAY</sequence>
<protein>
    <submittedName>
        <fullName evidence="1">Uncharacterized protein</fullName>
    </submittedName>
</protein>